<dbReference type="InterPro" id="IPR002347">
    <property type="entry name" value="SDR_fam"/>
</dbReference>
<dbReference type="EMBL" id="JBHTIK010000011">
    <property type="protein sequence ID" value="MFD0849738.1"/>
    <property type="molecule type" value="Genomic_DNA"/>
</dbReference>
<dbReference type="NCBIfam" id="NF005559">
    <property type="entry name" value="PRK07231.1"/>
    <property type="match status" value="1"/>
</dbReference>
<evidence type="ECO:0000256" key="1">
    <source>
        <dbReference type="ARBA" id="ARBA00006484"/>
    </source>
</evidence>
<organism evidence="3 4">
    <name type="scientific">Sphingosinicella xenopeptidilytica</name>
    <dbReference type="NCBI Taxonomy" id="364098"/>
    <lineage>
        <taxon>Bacteria</taxon>
        <taxon>Pseudomonadati</taxon>
        <taxon>Pseudomonadota</taxon>
        <taxon>Alphaproteobacteria</taxon>
        <taxon>Sphingomonadales</taxon>
        <taxon>Sphingosinicellaceae</taxon>
        <taxon>Sphingosinicella</taxon>
    </lineage>
</organism>
<accession>A0ABW3C6Z6</accession>
<proteinExistence type="inferred from homology"/>
<comment type="similarity">
    <text evidence="1">Belongs to the short-chain dehydrogenases/reductases (SDR) family.</text>
</comment>
<dbReference type="PROSITE" id="PS00061">
    <property type="entry name" value="ADH_SHORT"/>
    <property type="match status" value="1"/>
</dbReference>
<dbReference type="Gene3D" id="3.40.50.720">
    <property type="entry name" value="NAD(P)-binding Rossmann-like Domain"/>
    <property type="match status" value="1"/>
</dbReference>
<dbReference type="PANTHER" id="PTHR42760:SF115">
    <property type="entry name" value="3-OXOACYL-[ACYL-CARRIER-PROTEIN] REDUCTASE FABG"/>
    <property type="match status" value="1"/>
</dbReference>
<evidence type="ECO:0000313" key="3">
    <source>
        <dbReference type="EMBL" id="MFD0849738.1"/>
    </source>
</evidence>
<dbReference type="PRINTS" id="PR00081">
    <property type="entry name" value="GDHRDH"/>
</dbReference>
<dbReference type="InterPro" id="IPR020904">
    <property type="entry name" value="Sc_DH/Rdtase_CS"/>
</dbReference>
<dbReference type="RefSeq" id="WP_381492733.1">
    <property type="nucleotide sequence ID" value="NZ_JBHTIK010000011.1"/>
</dbReference>
<dbReference type="Pfam" id="PF13561">
    <property type="entry name" value="adh_short_C2"/>
    <property type="match status" value="1"/>
</dbReference>
<reference evidence="4" key="1">
    <citation type="journal article" date="2019" name="Int. J. Syst. Evol. Microbiol.">
        <title>The Global Catalogue of Microorganisms (GCM) 10K type strain sequencing project: providing services to taxonomists for standard genome sequencing and annotation.</title>
        <authorList>
            <consortium name="The Broad Institute Genomics Platform"/>
            <consortium name="The Broad Institute Genome Sequencing Center for Infectious Disease"/>
            <person name="Wu L."/>
            <person name="Ma J."/>
        </authorList>
    </citation>
    <scope>NUCLEOTIDE SEQUENCE [LARGE SCALE GENOMIC DNA]</scope>
    <source>
        <strain evidence="4">CCUG 52537</strain>
    </source>
</reference>
<gene>
    <name evidence="3" type="ORF">ACFQ00_15495</name>
</gene>
<evidence type="ECO:0000256" key="2">
    <source>
        <dbReference type="ARBA" id="ARBA00023002"/>
    </source>
</evidence>
<keyword evidence="4" id="KW-1185">Reference proteome</keyword>
<keyword evidence="2 3" id="KW-0560">Oxidoreductase</keyword>
<dbReference type="Proteomes" id="UP001597124">
    <property type="component" value="Unassembled WGS sequence"/>
</dbReference>
<dbReference type="SUPFAM" id="SSF51735">
    <property type="entry name" value="NAD(P)-binding Rossmann-fold domains"/>
    <property type="match status" value="1"/>
</dbReference>
<sequence>MGQLSGKVALVTGAGQGLGEAIAALFAAEGATVVLSDLTTQRCESGVEAIRKQGGKAVAYGLDVTSETQWNDTIALIEKEYGRLDVLVNNAGMSFSASIEDTSFENWKLMQAVNLDSVFLGCKAGISLMKRTGGSIVNLSSVWGLVGQGEMTAYNASKAGVWLLTKSVAIHCGAKRYNIRVNSIHPGFIETPMLWNFLDNSGDPEGMRKAAVDLHPIGNLGTPDDIAQGALYLASDASKFVTGTELVIDGGYTAW</sequence>
<dbReference type="GO" id="GO:0016491">
    <property type="term" value="F:oxidoreductase activity"/>
    <property type="evidence" value="ECO:0007669"/>
    <property type="project" value="UniProtKB-KW"/>
</dbReference>
<name>A0ABW3C6Z6_SPHXN</name>
<evidence type="ECO:0000313" key="4">
    <source>
        <dbReference type="Proteomes" id="UP001597124"/>
    </source>
</evidence>
<dbReference type="EC" id="1.1.1.-" evidence="3"/>
<dbReference type="InterPro" id="IPR036291">
    <property type="entry name" value="NAD(P)-bd_dom_sf"/>
</dbReference>
<dbReference type="PANTHER" id="PTHR42760">
    <property type="entry name" value="SHORT-CHAIN DEHYDROGENASES/REDUCTASES FAMILY MEMBER"/>
    <property type="match status" value="1"/>
</dbReference>
<protein>
    <submittedName>
        <fullName evidence="3">SDR family NAD(P)-dependent oxidoreductase</fullName>
        <ecNumber evidence="3">1.1.1.-</ecNumber>
    </submittedName>
</protein>
<dbReference type="PRINTS" id="PR00080">
    <property type="entry name" value="SDRFAMILY"/>
</dbReference>
<comment type="caution">
    <text evidence="3">The sequence shown here is derived from an EMBL/GenBank/DDBJ whole genome shotgun (WGS) entry which is preliminary data.</text>
</comment>